<dbReference type="KEGG" id="masz:C9I28_12490"/>
<gene>
    <name evidence="2" type="ORF">C9I28_12490</name>
</gene>
<dbReference type="GO" id="GO:0006302">
    <property type="term" value="P:double-strand break repair"/>
    <property type="evidence" value="ECO:0007669"/>
    <property type="project" value="InterPro"/>
</dbReference>
<keyword evidence="3" id="KW-1185">Reference proteome</keyword>
<organism evidence="2 3">
    <name type="scientific">Pseudoduganella armeniaca</name>
    <dbReference type="NCBI Taxonomy" id="2072590"/>
    <lineage>
        <taxon>Bacteria</taxon>
        <taxon>Pseudomonadati</taxon>
        <taxon>Pseudomonadota</taxon>
        <taxon>Betaproteobacteria</taxon>
        <taxon>Burkholderiales</taxon>
        <taxon>Oxalobacteraceae</taxon>
        <taxon>Telluria group</taxon>
        <taxon>Pseudoduganella</taxon>
    </lineage>
</organism>
<feature type="domain" description="Rad50/SbcC-type AAA" evidence="1">
    <location>
        <begin position="23"/>
        <end position="106"/>
    </location>
</feature>
<accession>A0A2R4CA20</accession>
<reference evidence="2 3" key="1">
    <citation type="submission" date="2018-03" db="EMBL/GenBank/DDBJ databases">
        <title>Massilia armeniaca sp. nov., isolated from desert soil.</title>
        <authorList>
            <person name="Huang H."/>
            <person name="Ren M."/>
        </authorList>
    </citation>
    <scope>NUCLEOTIDE SEQUENCE [LARGE SCALE GENOMIC DNA]</scope>
    <source>
        <strain evidence="2 3">ZMN-3</strain>
    </source>
</reference>
<dbReference type="InterPro" id="IPR038729">
    <property type="entry name" value="Rad50/SbcC_AAA"/>
</dbReference>
<dbReference type="Pfam" id="PF13476">
    <property type="entry name" value="AAA_23"/>
    <property type="match status" value="1"/>
</dbReference>
<dbReference type="InterPro" id="IPR027417">
    <property type="entry name" value="P-loop_NTPase"/>
</dbReference>
<protein>
    <recommendedName>
        <fullName evidence="1">Rad50/SbcC-type AAA domain-containing protein</fullName>
    </recommendedName>
</protein>
<dbReference type="EMBL" id="CP028324">
    <property type="protein sequence ID" value="AVR96425.1"/>
    <property type="molecule type" value="Genomic_DNA"/>
</dbReference>
<evidence type="ECO:0000313" key="3">
    <source>
        <dbReference type="Proteomes" id="UP000240505"/>
    </source>
</evidence>
<dbReference type="SUPFAM" id="SSF52540">
    <property type="entry name" value="P-loop containing nucleoside triphosphate hydrolases"/>
    <property type="match status" value="1"/>
</dbReference>
<sequence length="689" mass="75968">MGVSMKIRGVKLRITTERGEFGFQFAFSRGLTVIRGSNSSGKSTFYNTLIYGLGMEEIIGGKGEKMLPYAVKEHFVQGDNRVTVESSEVLVELESASGRSVTLRRTIRDSVRQFKLMEVFEGAHLTEGTELGTPRPTYLFDPGSAQKQEGYFQFLEEFMGYQLPQVPTTNGGMAKLYLQTIFAALAVEQKRGWTDYIANIPFFGIRDARIRVTEFLLGLGVFERQAKRAALDADSIAIDSDWRKAYDTLRQAAAVNGIVIEGLSGTPVSIFDPTTVLLVKSNGKTKTTMSEQISNLRSEHNALGTKAEAYGKVSGAEALQELEVASSELQRLSVLHERATTNLTLQKAALDDLRLLLAEVNEDLDRNKTAMKLRNLGAQMEIAVATDHCPTCHQAVDDTLLLGIVTGPQMDLETNINYLDSQRRMLQSQINGATEEIRQSEVAVADVAARLAATHDYRNSLRGDVSTGVAESRAIVRRQIQIELELSNLQAFNEQAAALLITFGEIAERLAANQANRRALPKEAYSDADASRISLFEKNFRGNASSFGYESADIADIRISLDTLTPVLSDLELREIIRPKAQTSLTADSSASDFVRLIWSYLLALYQTSATRGFEGQHPGLLLMDEPGQHSMRSASQRALLQLLIAQRGLQTIVAASFDENESVFKEATNGLDFQLIQWEGKVIQPLVG</sequence>
<proteinExistence type="predicted"/>
<name>A0A2R4CA20_9BURK</name>
<dbReference type="Proteomes" id="UP000240505">
    <property type="component" value="Chromosome"/>
</dbReference>
<evidence type="ECO:0000259" key="1">
    <source>
        <dbReference type="Pfam" id="PF13476"/>
    </source>
</evidence>
<dbReference type="AlphaFoldDB" id="A0A2R4CA20"/>
<dbReference type="Gene3D" id="3.40.50.300">
    <property type="entry name" value="P-loop containing nucleotide triphosphate hydrolases"/>
    <property type="match status" value="1"/>
</dbReference>
<evidence type="ECO:0000313" key="2">
    <source>
        <dbReference type="EMBL" id="AVR96425.1"/>
    </source>
</evidence>
<dbReference type="GO" id="GO:0016887">
    <property type="term" value="F:ATP hydrolysis activity"/>
    <property type="evidence" value="ECO:0007669"/>
    <property type="project" value="InterPro"/>
</dbReference>